<reference evidence="2" key="2">
    <citation type="submission" date="2015-01" db="EMBL/GenBank/DDBJ databases">
        <title>Evolutionary Origins and Diversification of the Mycorrhizal Mutualists.</title>
        <authorList>
            <consortium name="DOE Joint Genome Institute"/>
            <consortium name="Mycorrhizal Genomics Consortium"/>
            <person name="Kohler A."/>
            <person name="Kuo A."/>
            <person name="Nagy L.G."/>
            <person name="Floudas D."/>
            <person name="Copeland A."/>
            <person name="Barry K.W."/>
            <person name="Cichocki N."/>
            <person name="Veneault-Fourrey C."/>
            <person name="LaButti K."/>
            <person name="Lindquist E.A."/>
            <person name="Lipzen A."/>
            <person name="Lundell T."/>
            <person name="Morin E."/>
            <person name="Murat C."/>
            <person name="Riley R."/>
            <person name="Ohm R."/>
            <person name="Sun H."/>
            <person name="Tunlid A."/>
            <person name="Henrissat B."/>
            <person name="Grigoriev I.V."/>
            <person name="Hibbett D.S."/>
            <person name="Martin F."/>
        </authorList>
    </citation>
    <scope>NUCLEOTIDE SEQUENCE [LARGE SCALE GENOMIC DNA]</scope>
    <source>
        <strain evidence="2">Marx 270</strain>
    </source>
</reference>
<dbReference type="Proteomes" id="UP000054217">
    <property type="component" value="Unassembled WGS sequence"/>
</dbReference>
<dbReference type="GO" id="GO:0003676">
    <property type="term" value="F:nucleic acid binding"/>
    <property type="evidence" value="ECO:0007669"/>
    <property type="project" value="InterPro"/>
</dbReference>
<dbReference type="InterPro" id="IPR036397">
    <property type="entry name" value="RNaseH_sf"/>
</dbReference>
<dbReference type="OrthoDB" id="444848at2759"/>
<sequence length="139" mass="16029">ALNWLSKTFRICHIQISPYNLQANRVVEHQHFDVREVLVKSCGGEASKWSEVAPVVFWAERVMIHKATGFSPFYMAHTFHTLTHNGVKPRLPFDIAEVTFLAPFEAEFYSMTELITHHACQLQKHPEDLTCIHDLILKS</sequence>
<feature type="non-terminal residue" evidence="1">
    <location>
        <position position="139"/>
    </location>
</feature>
<dbReference type="InterPro" id="IPR012337">
    <property type="entry name" value="RNaseH-like_sf"/>
</dbReference>
<keyword evidence="2" id="KW-1185">Reference proteome</keyword>
<dbReference type="HOGENOM" id="CLU_136924_0_0_1"/>
<protein>
    <recommendedName>
        <fullName evidence="3">Integrase catalytic domain-containing protein</fullName>
    </recommendedName>
</protein>
<reference evidence="1 2" key="1">
    <citation type="submission" date="2014-04" db="EMBL/GenBank/DDBJ databases">
        <authorList>
            <consortium name="DOE Joint Genome Institute"/>
            <person name="Kuo A."/>
            <person name="Kohler A."/>
            <person name="Costa M.D."/>
            <person name="Nagy L.G."/>
            <person name="Floudas D."/>
            <person name="Copeland A."/>
            <person name="Barry K.W."/>
            <person name="Cichocki N."/>
            <person name="Veneault-Fourrey C."/>
            <person name="LaButti K."/>
            <person name="Lindquist E.A."/>
            <person name="Lipzen A."/>
            <person name="Lundell T."/>
            <person name="Morin E."/>
            <person name="Murat C."/>
            <person name="Sun H."/>
            <person name="Tunlid A."/>
            <person name="Henrissat B."/>
            <person name="Grigoriev I.V."/>
            <person name="Hibbett D.S."/>
            <person name="Martin F."/>
            <person name="Nordberg H.P."/>
            <person name="Cantor M.N."/>
            <person name="Hua S.X."/>
        </authorList>
    </citation>
    <scope>NUCLEOTIDE SEQUENCE [LARGE SCALE GENOMIC DNA]</scope>
    <source>
        <strain evidence="1 2">Marx 270</strain>
    </source>
</reference>
<name>A0A0C3NRP1_PISTI</name>
<evidence type="ECO:0008006" key="3">
    <source>
        <dbReference type="Google" id="ProtNLM"/>
    </source>
</evidence>
<dbReference type="SUPFAM" id="SSF53098">
    <property type="entry name" value="Ribonuclease H-like"/>
    <property type="match status" value="1"/>
</dbReference>
<dbReference type="InParanoid" id="A0A0C3NRP1"/>
<dbReference type="AlphaFoldDB" id="A0A0C3NRP1"/>
<dbReference type="EMBL" id="KN831976">
    <property type="protein sequence ID" value="KIO03535.1"/>
    <property type="molecule type" value="Genomic_DNA"/>
</dbReference>
<proteinExistence type="predicted"/>
<accession>A0A0C3NRP1</accession>
<gene>
    <name evidence="1" type="ORF">M404DRAFT_52850</name>
</gene>
<evidence type="ECO:0000313" key="2">
    <source>
        <dbReference type="Proteomes" id="UP000054217"/>
    </source>
</evidence>
<evidence type="ECO:0000313" key="1">
    <source>
        <dbReference type="EMBL" id="KIO03535.1"/>
    </source>
</evidence>
<organism evidence="1 2">
    <name type="scientific">Pisolithus tinctorius Marx 270</name>
    <dbReference type="NCBI Taxonomy" id="870435"/>
    <lineage>
        <taxon>Eukaryota</taxon>
        <taxon>Fungi</taxon>
        <taxon>Dikarya</taxon>
        <taxon>Basidiomycota</taxon>
        <taxon>Agaricomycotina</taxon>
        <taxon>Agaricomycetes</taxon>
        <taxon>Agaricomycetidae</taxon>
        <taxon>Boletales</taxon>
        <taxon>Sclerodermatineae</taxon>
        <taxon>Pisolithaceae</taxon>
        <taxon>Pisolithus</taxon>
    </lineage>
</organism>
<dbReference type="STRING" id="870435.A0A0C3NRP1"/>
<feature type="non-terminal residue" evidence="1">
    <location>
        <position position="1"/>
    </location>
</feature>
<dbReference type="Gene3D" id="3.30.420.10">
    <property type="entry name" value="Ribonuclease H-like superfamily/Ribonuclease H"/>
    <property type="match status" value="1"/>
</dbReference>